<evidence type="ECO:0000313" key="3">
    <source>
        <dbReference type="Proteomes" id="UP001138793"/>
    </source>
</evidence>
<feature type="transmembrane region" description="Helical" evidence="1">
    <location>
        <begin position="549"/>
        <end position="573"/>
    </location>
</feature>
<dbReference type="EMBL" id="JAGGMB010000009">
    <property type="protein sequence ID" value="MBP2078616.1"/>
    <property type="molecule type" value="Genomic_DNA"/>
</dbReference>
<feature type="transmembrane region" description="Helical" evidence="1">
    <location>
        <begin position="384"/>
        <end position="400"/>
    </location>
</feature>
<keyword evidence="3" id="KW-1185">Reference proteome</keyword>
<dbReference type="Proteomes" id="UP001138793">
    <property type="component" value="Unassembled WGS sequence"/>
</dbReference>
<dbReference type="Pfam" id="PF10101">
    <property type="entry name" value="DUF2339"/>
    <property type="match status" value="1"/>
</dbReference>
<keyword evidence="1" id="KW-0812">Transmembrane</keyword>
<sequence length="580" mass="67114">MSEKRILELEERMMKLEKEVELLKGVKQKELQSVNNIQEENAIREIKPKPKETYKPIPKQNVDWEKQIGRIWLPRIFMVVLLIGVVWAFKAAIDNNVITEPVRIFIGYLTAIVLFVLGEKQFNRKRRTLGLVLLGGSISLLMLTTFAGHVLYGLIPVAGSVLLNLLWVGIGIYLSYRHRSQELTIFMGFAGYLMPFLLDGQANNMYLFVLYEFVLFMSLLVISMKERYLKLFYISTLLLHVTYLAYQNLSSLLLPIEKSLSLVQVIAVAIFIQHAVLLVAAYKWNLFKKKELPLLFTSFLLTLLWLYNSFDVYIYEDDYNTWLRHFNEFGSIYDYVLLGMAILYGILSYLCYTANKKVKLSVFSSIGLFSLTLFFIAVLEFEQLKIVFLLESLVVYYMGIHIPSKLQRASSIFLLFISSILIFIESAYMENVWSMETLEMLLLLGVLVGFLQLTSQYHDKLKNHQLLVNGFGSYIVFTIIMFATTLTNVILDHYSDSIQNMGVSLVWGLLSIGFVFYGILRENKRVRIFGIVWIFVTLMKLIFFDLPSVSILIRAILFIGLGTIGVFMSRFFYNKHDEEK</sequence>
<gene>
    <name evidence="2" type="ORF">J2Z64_002880</name>
</gene>
<organism evidence="2 3">
    <name type="scientific">Oceanobacillus polygoni</name>
    <dbReference type="NCBI Taxonomy" id="1235259"/>
    <lineage>
        <taxon>Bacteria</taxon>
        <taxon>Bacillati</taxon>
        <taxon>Bacillota</taxon>
        <taxon>Bacilli</taxon>
        <taxon>Bacillales</taxon>
        <taxon>Bacillaceae</taxon>
        <taxon>Oceanobacillus</taxon>
    </lineage>
</organism>
<evidence type="ECO:0000256" key="1">
    <source>
        <dbReference type="SAM" id="Phobius"/>
    </source>
</evidence>
<feature type="transmembrane region" description="Helical" evidence="1">
    <location>
        <begin position="154"/>
        <end position="176"/>
    </location>
</feature>
<dbReference type="OrthoDB" id="1805246at2"/>
<dbReference type="PANTHER" id="PTHR38434">
    <property type="entry name" value="BLL2549 PROTEIN"/>
    <property type="match status" value="1"/>
</dbReference>
<dbReference type="AlphaFoldDB" id="A0A9X0YX29"/>
<dbReference type="InterPro" id="IPR019286">
    <property type="entry name" value="DUF2339_TM"/>
</dbReference>
<feature type="transmembrane region" description="Helical" evidence="1">
    <location>
        <begin position="72"/>
        <end position="89"/>
    </location>
</feature>
<dbReference type="RefSeq" id="WP_149475875.1">
    <property type="nucleotide sequence ID" value="NZ_JAGGMB010000009.1"/>
</dbReference>
<accession>A0A9X0YX29</accession>
<feature type="transmembrane region" description="Helical" evidence="1">
    <location>
        <begin position="412"/>
        <end position="429"/>
    </location>
</feature>
<feature type="transmembrane region" description="Helical" evidence="1">
    <location>
        <begin position="435"/>
        <end position="454"/>
    </location>
</feature>
<feature type="transmembrane region" description="Helical" evidence="1">
    <location>
        <begin position="526"/>
        <end position="543"/>
    </location>
</feature>
<proteinExistence type="predicted"/>
<keyword evidence="1" id="KW-1133">Transmembrane helix</keyword>
<feature type="transmembrane region" description="Helical" evidence="1">
    <location>
        <begin position="360"/>
        <end position="378"/>
    </location>
</feature>
<feature type="transmembrane region" description="Helical" evidence="1">
    <location>
        <begin position="231"/>
        <end position="249"/>
    </location>
</feature>
<feature type="transmembrane region" description="Helical" evidence="1">
    <location>
        <begin position="335"/>
        <end position="353"/>
    </location>
</feature>
<feature type="transmembrane region" description="Helical" evidence="1">
    <location>
        <begin position="129"/>
        <end position="148"/>
    </location>
</feature>
<comment type="caution">
    <text evidence="2">The sequence shown here is derived from an EMBL/GenBank/DDBJ whole genome shotgun (WGS) entry which is preliminary data.</text>
</comment>
<keyword evidence="1" id="KW-0472">Membrane</keyword>
<feature type="transmembrane region" description="Helical" evidence="1">
    <location>
        <begin position="294"/>
        <end position="315"/>
    </location>
</feature>
<feature type="transmembrane region" description="Helical" evidence="1">
    <location>
        <begin position="466"/>
        <end position="491"/>
    </location>
</feature>
<feature type="transmembrane region" description="Helical" evidence="1">
    <location>
        <begin position="101"/>
        <end position="117"/>
    </location>
</feature>
<feature type="transmembrane region" description="Helical" evidence="1">
    <location>
        <begin position="183"/>
        <end position="198"/>
    </location>
</feature>
<feature type="transmembrane region" description="Helical" evidence="1">
    <location>
        <begin position="204"/>
        <end position="224"/>
    </location>
</feature>
<protein>
    <submittedName>
        <fullName evidence="2">Membrane protein</fullName>
    </submittedName>
</protein>
<name>A0A9X0YX29_9BACI</name>
<evidence type="ECO:0000313" key="2">
    <source>
        <dbReference type="EMBL" id="MBP2078616.1"/>
    </source>
</evidence>
<reference evidence="2" key="1">
    <citation type="submission" date="2021-03" db="EMBL/GenBank/DDBJ databases">
        <title>Genomic Encyclopedia of Type Strains, Phase IV (KMG-IV): sequencing the most valuable type-strain genomes for metagenomic binning, comparative biology and taxonomic classification.</title>
        <authorList>
            <person name="Goeker M."/>
        </authorList>
    </citation>
    <scope>NUCLEOTIDE SEQUENCE</scope>
    <source>
        <strain evidence="2">DSM 107338</strain>
    </source>
</reference>
<dbReference type="PANTHER" id="PTHR38434:SF1">
    <property type="entry name" value="BLL2549 PROTEIN"/>
    <property type="match status" value="1"/>
</dbReference>
<feature type="transmembrane region" description="Helical" evidence="1">
    <location>
        <begin position="261"/>
        <end position="282"/>
    </location>
</feature>
<feature type="transmembrane region" description="Helical" evidence="1">
    <location>
        <begin position="497"/>
        <end position="519"/>
    </location>
</feature>